<evidence type="ECO:0000256" key="3">
    <source>
        <dbReference type="PROSITE-ProRule" id="PRU00493"/>
    </source>
</evidence>
<dbReference type="InterPro" id="IPR001150">
    <property type="entry name" value="Gly_radical"/>
</dbReference>
<accession>A0ABT1SV12</accession>
<evidence type="ECO:0000259" key="4">
    <source>
        <dbReference type="PROSITE" id="PS51149"/>
    </source>
</evidence>
<dbReference type="SUPFAM" id="SSF51998">
    <property type="entry name" value="PFL-like glycyl radical enzymes"/>
    <property type="match status" value="1"/>
</dbReference>
<name>A0ABT1SV12_9FIRM</name>
<proteinExistence type="predicted"/>
<dbReference type="EMBL" id="JANGEW010000030">
    <property type="protein sequence ID" value="MCQ5343577.1"/>
    <property type="molecule type" value="Genomic_DNA"/>
</dbReference>
<dbReference type="PROSITE" id="PS00850">
    <property type="entry name" value="GLY_RADICAL_1"/>
    <property type="match status" value="1"/>
</dbReference>
<feature type="modified residue" description="Glycine radical" evidence="3">
    <location>
        <position position="840"/>
    </location>
</feature>
<dbReference type="InterPro" id="IPR051215">
    <property type="entry name" value="GRE"/>
</dbReference>
<keyword evidence="2" id="KW-0456">Lyase</keyword>
<dbReference type="RefSeq" id="WP_062411412.1">
    <property type="nucleotide sequence ID" value="NZ_JAJCIO010000033.1"/>
</dbReference>
<dbReference type="Proteomes" id="UP001206692">
    <property type="component" value="Unassembled WGS sequence"/>
</dbReference>
<evidence type="ECO:0000256" key="1">
    <source>
        <dbReference type="ARBA" id="ARBA00022818"/>
    </source>
</evidence>
<dbReference type="InterPro" id="IPR019777">
    <property type="entry name" value="Form_AcTrfase_GR_CS"/>
</dbReference>
<dbReference type="Pfam" id="PF01228">
    <property type="entry name" value="Gly_radical"/>
    <property type="match status" value="1"/>
</dbReference>
<evidence type="ECO:0000313" key="7">
    <source>
        <dbReference type="Proteomes" id="UP001206692"/>
    </source>
</evidence>
<evidence type="ECO:0000256" key="2">
    <source>
        <dbReference type="ARBA" id="ARBA00023239"/>
    </source>
</evidence>
<gene>
    <name evidence="6" type="ORF">NE675_11160</name>
</gene>
<dbReference type="PANTHER" id="PTHR43641:SF2">
    <property type="entry name" value="DEHYDRATASE YBIW-RELATED"/>
    <property type="match status" value="1"/>
</dbReference>
<dbReference type="InterPro" id="IPR004184">
    <property type="entry name" value="PFL_dom"/>
</dbReference>
<evidence type="ECO:0000259" key="5">
    <source>
        <dbReference type="PROSITE" id="PS51554"/>
    </source>
</evidence>
<dbReference type="Gene3D" id="3.20.70.20">
    <property type="match status" value="1"/>
</dbReference>
<keyword evidence="7" id="KW-1185">Reference proteome</keyword>
<organism evidence="6 7">
    <name type="scientific">Megasphaera massiliensis</name>
    <dbReference type="NCBI Taxonomy" id="1232428"/>
    <lineage>
        <taxon>Bacteria</taxon>
        <taxon>Bacillati</taxon>
        <taxon>Bacillota</taxon>
        <taxon>Negativicutes</taxon>
        <taxon>Veillonellales</taxon>
        <taxon>Veillonellaceae</taxon>
        <taxon>Megasphaera</taxon>
    </lineage>
</organism>
<dbReference type="PANTHER" id="PTHR43641">
    <property type="entry name" value="FORMATE ACETYLTRANSFERASE 3-RELATED"/>
    <property type="match status" value="1"/>
</dbReference>
<dbReference type="PROSITE" id="PS51149">
    <property type="entry name" value="GLY_RADICAL_2"/>
    <property type="match status" value="1"/>
</dbReference>
<sequence>MDVLAKGFTNPTQRILALRDAIYDATPTVEADRAELVTASYKETEGLPIILRRSKAVEKILTEIPIAIRDHELIVGSLTVGVHGCQIYPEYSFDWVEKEFDTMATRMADPFEIPKDTAKRLHNAFLYWPGKTTSDLATSYMSQPCLDAQSNGVFTVGNYYFNGVGHVCVDYGKVLREGFSGIIQEAEAQKAKLSGASPEDIKKRDFYNAVIITYKAAIAYAHRYADLCEQLAAQESDQTRQDELRKIAANCRRVPEYPARTWWEALQSFWFVQLILQIESSGHSISPGRFDQYMYPYLEQDTTISHDFAQELLDNVWIKFNDLNKTRDAISDQAFAGYAIFQNIQCGGQDEDGVDATNPLSYMMIDAAAHVAMAAPSFSIRYSNRTPDEFLYRACELVRLGLGYPAMYNDEVIIPAMMNRGIPLKDARNYCIIGCVEPQVPHKTEGWHDAAFFNIAKVLDITLHNGRNGQIQLGPKTGEMKDFKNLSDLVQAYKTQMEYFVKLLVEADNAVDYAHAERAPLPFESALVDDCLGRGKSMQEGGAIYNFTGPQAFGVADNGDSFMAIQKHVFEKGEVTMEELQAAMDHNFGYPDETGKLATWFGQGCCAAGESSALKDLDERQIYEAVKRILSTKGSIDINELQKNLQGTSTTPTAPTAEVSGDMGRYQQIKRIMENTTWFGNDDDVVDIITREAGQIYAREVQKYKNPRGGQFQAGCYPVSANVLFGKDVAPLPDGRLAWTPLADGVSPRAGCDTNGPTAAVMSVAKLEHETFSNGTLYNQKFNPAALAGDEGLKRFAALCRAYFDNKGMHVQFNVIDKATLVEAQKNPEQHKDLVVRVAGYSAQFISLAKEVQDNIIDRTEFEF</sequence>
<reference evidence="6 7" key="1">
    <citation type="submission" date="2022-06" db="EMBL/GenBank/DDBJ databases">
        <title>Isolation of gut microbiota from human fecal samples.</title>
        <authorList>
            <person name="Pamer E.G."/>
            <person name="Barat B."/>
            <person name="Waligurski E."/>
            <person name="Medina S."/>
            <person name="Paddock L."/>
            <person name="Mostad J."/>
        </authorList>
    </citation>
    <scope>NUCLEOTIDE SEQUENCE [LARGE SCALE GENOMIC DNA]</scope>
    <source>
        <strain evidence="6 7">DFI.1.1</strain>
    </source>
</reference>
<dbReference type="PROSITE" id="PS51554">
    <property type="entry name" value="PFL"/>
    <property type="match status" value="1"/>
</dbReference>
<feature type="domain" description="PFL" evidence="5">
    <location>
        <begin position="13"/>
        <end position="737"/>
    </location>
</feature>
<dbReference type="Pfam" id="PF02901">
    <property type="entry name" value="PFL-like"/>
    <property type="match status" value="1"/>
</dbReference>
<comment type="caution">
    <text evidence="6">The sequence shown here is derived from an EMBL/GenBank/DDBJ whole genome shotgun (WGS) entry which is preliminary data.</text>
</comment>
<dbReference type="CDD" id="cd01677">
    <property type="entry name" value="PFL2_DhaB_BssA"/>
    <property type="match status" value="1"/>
</dbReference>
<keyword evidence="1 3" id="KW-0556">Organic radical</keyword>
<feature type="domain" description="Glycine radical" evidence="4">
    <location>
        <begin position="744"/>
        <end position="864"/>
    </location>
</feature>
<protein>
    <submittedName>
        <fullName evidence="6">Glycyl radical protein</fullName>
    </submittedName>
</protein>
<evidence type="ECO:0000313" key="6">
    <source>
        <dbReference type="EMBL" id="MCQ5343577.1"/>
    </source>
</evidence>